<protein>
    <submittedName>
        <fullName evidence="1">Putative polyhydroxyalkanoate system protein</fullName>
    </submittedName>
</protein>
<evidence type="ECO:0000313" key="1">
    <source>
        <dbReference type="EMBL" id="TCO40706.1"/>
    </source>
</evidence>
<comment type="caution">
    <text evidence="1">The sequence shown here is derived from an EMBL/GenBank/DDBJ whole genome shotgun (WGS) entry which is preliminary data.</text>
</comment>
<sequence>MAVIDIRRSHKKPLKAAKTAVERVAKSIAKEHGIAHHWDGDTLVFDRSGVKGHIAVGKGDLHVRVELGFLMSALKPMIEREIERKLDEQLA</sequence>
<dbReference type="Proteomes" id="UP000294862">
    <property type="component" value="Unassembled WGS sequence"/>
</dbReference>
<accession>A0A4R2I9L1</accession>
<dbReference type="Pfam" id="PF09650">
    <property type="entry name" value="PHA_gran_rgn"/>
    <property type="match status" value="1"/>
</dbReference>
<organism evidence="1 2">
    <name type="scientific">Dokdonella fugitiva</name>
    <dbReference type="NCBI Taxonomy" id="328517"/>
    <lineage>
        <taxon>Bacteria</taxon>
        <taxon>Pseudomonadati</taxon>
        <taxon>Pseudomonadota</taxon>
        <taxon>Gammaproteobacteria</taxon>
        <taxon>Lysobacterales</taxon>
        <taxon>Rhodanobacteraceae</taxon>
        <taxon>Dokdonella</taxon>
    </lineage>
</organism>
<gene>
    <name evidence="1" type="ORF">EV148_10467</name>
</gene>
<keyword evidence="2" id="KW-1185">Reference proteome</keyword>
<name>A0A4R2I9L1_9GAMM</name>
<dbReference type="NCBIfam" id="TIGR02610">
    <property type="entry name" value="PHA_gran_rgn"/>
    <property type="match status" value="1"/>
</dbReference>
<dbReference type="InterPro" id="IPR013433">
    <property type="entry name" value="PHA_gran_rgn"/>
</dbReference>
<dbReference type="OrthoDB" id="287584at2"/>
<proteinExistence type="predicted"/>
<reference evidence="1 2" key="1">
    <citation type="journal article" date="2015" name="Stand. Genomic Sci.">
        <title>Genomic Encyclopedia of Bacterial and Archaeal Type Strains, Phase III: the genomes of soil and plant-associated and newly described type strains.</title>
        <authorList>
            <person name="Whitman W.B."/>
            <person name="Woyke T."/>
            <person name="Klenk H.P."/>
            <person name="Zhou Y."/>
            <person name="Lilburn T.G."/>
            <person name="Beck B.J."/>
            <person name="De Vos P."/>
            <person name="Vandamme P."/>
            <person name="Eisen J.A."/>
            <person name="Garrity G."/>
            <person name="Hugenholtz P."/>
            <person name="Kyrpides N.C."/>
        </authorList>
    </citation>
    <scope>NUCLEOTIDE SEQUENCE [LARGE SCALE GENOMIC DNA]</scope>
    <source>
        <strain evidence="1 2">A3</strain>
    </source>
</reference>
<evidence type="ECO:0000313" key="2">
    <source>
        <dbReference type="Proteomes" id="UP000294862"/>
    </source>
</evidence>
<dbReference type="RefSeq" id="WP_131996880.1">
    <property type="nucleotide sequence ID" value="NZ_JACGXM010000003.1"/>
</dbReference>
<dbReference type="EMBL" id="SLWQ01000004">
    <property type="protein sequence ID" value="TCO40706.1"/>
    <property type="molecule type" value="Genomic_DNA"/>
</dbReference>
<dbReference type="AlphaFoldDB" id="A0A4R2I9L1"/>